<accession>A0A1H9ZUC7</accession>
<keyword evidence="1" id="KW-0472">Membrane</keyword>
<dbReference type="Proteomes" id="UP000243338">
    <property type="component" value="Unassembled WGS sequence"/>
</dbReference>
<proteinExistence type="predicted"/>
<gene>
    <name evidence="2" type="ORF">SAMN04488587_1278</name>
</gene>
<evidence type="ECO:0008006" key="4">
    <source>
        <dbReference type="Google" id="ProtNLM"/>
    </source>
</evidence>
<reference evidence="3" key="1">
    <citation type="submission" date="2016-10" db="EMBL/GenBank/DDBJ databases">
        <authorList>
            <person name="Varghese N."/>
            <person name="Submissions S."/>
        </authorList>
    </citation>
    <scope>NUCLEOTIDE SEQUENCE [LARGE SCALE GENOMIC DNA]</scope>
    <source>
        <strain evidence="3">SLH 33</strain>
    </source>
</reference>
<sequence>MESKKDSLSMYLSIFLILVLINTLLSRFAIVNSPISPAPGVSGIYFAVAFMIAFGLWYGMWGAISAYLGCLIGGGTLIDMPLSMNIIWSLADLWQVLIPLVAFVSLGADITLRTRRDVVIFLVFGLFLNNLVGAVWGSSILVAGGIVPWSEYGNVFRGWFIGNLVVTILITPLLLRFVTPYLSNTRSYVRGYWS</sequence>
<keyword evidence="1" id="KW-1133">Transmembrane helix</keyword>
<evidence type="ECO:0000313" key="2">
    <source>
        <dbReference type="EMBL" id="SES85335.1"/>
    </source>
</evidence>
<dbReference type="EMBL" id="FOHQ01000003">
    <property type="protein sequence ID" value="SES85335.1"/>
    <property type="molecule type" value="Genomic_DNA"/>
</dbReference>
<keyword evidence="3" id="KW-1185">Reference proteome</keyword>
<feature type="transmembrane region" description="Helical" evidence="1">
    <location>
        <begin position="42"/>
        <end position="59"/>
    </location>
</feature>
<protein>
    <recommendedName>
        <fullName evidence="4">MASE1 protein</fullName>
    </recommendedName>
</protein>
<feature type="transmembrane region" description="Helical" evidence="1">
    <location>
        <begin position="93"/>
        <end position="112"/>
    </location>
</feature>
<keyword evidence="1" id="KW-0812">Transmembrane</keyword>
<organism evidence="2 3">
    <name type="scientific">Methanococcoides vulcani</name>
    <dbReference type="NCBI Taxonomy" id="1353158"/>
    <lineage>
        <taxon>Archaea</taxon>
        <taxon>Methanobacteriati</taxon>
        <taxon>Methanobacteriota</taxon>
        <taxon>Stenosarchaea group</taxon>
        <taxon>Methanomicrobia</taxon>
        <taxon>Methanosarcinales</taxon>
        <taxon>Methanosarcinaceae</taxon>
        <taxon>Methanococcoides</taxon>
    </lineage>
</organism>
<evidence type="ECO:0000313" key="3">
    <source>
        <dbReference type="Proteomes" id="UP000243338"/>
    </source>
</evidence>
<feature type="transmembrane region" description="Helical" evidence="1">
    <location>
        <begin position="12"/>
        <end position="30"/>
    </location>
</feature>
<dbReference type="AlphaFoldDB" id="A0A1H9ZUC7"/>
<evidence type="ECO:0000256" key="1">
    <source>
        <dbReference type="SAM" id="Phobius"/>
    </source>
</evidence>
<feature type="transmembrane region" description="Helical" evidence="1">
    <location>
        <begin position="159"/>
        <end position="178"/>
    </location>
</feature>
<dbReference type="RefSeq" id="WP_091689781.1">
    <property type="nucleotide sequence ID" value="NZ_CAAGSJ010000005.1"/>
</dbReference>
<dbReference type="OrthoDB" id="110869at2157"/>
<feature type="transmembrane region" description="Helical" evidence="1">
    <location>
        <begin position="119"/>
        <end position="147"/>
    </location>
</feature>
<name>A0A1H9ZUC7_9EURY</name>